<dbReference type="Gene3D" id="1.20.58.1540">
    <property type="entry name" value="Actin interacting protein 3, C-terminal domain"/>
    <property type="match status" value="1"/>
</dbReference>
<feature type="compositionally biased region" description="Basic and acidic residues" evidence="2">
    <location>
        <begin position="364"/>
        <end position="377"/>
    </location>
</feature>
<feature type="compositionally biased region" description="Pro residues" evidence="2">
    <location>
        <begin position="693"/>
        <end position="709"/>
    </location>
</feature>
<gene>
    <name evidence="4" type="ORF">PFISCL1PPCAC_12444</name>
</gene>
<keyword evidence="5" id="KW-1185">Reference proteome</keyword>
<feature type="compositionally biased region" description="Polar residues" evidence="2">
    <location>
        <begin position="735"/>
        <end position="750"/>
    </location>
</feature>
<name>A0AAV5VT01_9BILA</name>
<evidence type="ECO:0000256" key="2">
    <source>
        <dbReference type="SAM" id="MobiDB-lite"/>
    </source>
</evidence>
<feature type="region of interest" description="Disordered" evidence="2">
    <location>
        <begin position="93"/>
        <end position="118"/>
    </location>
</feature>
<evidence type="ECO:0000259" key="3">
    <source>
        <dbReference type="SMART" id="SM00806"/>
    </source>
</evidence>
<accession>A0AAV5VT01</accession>
<organism evidence="4 5">
    <name type="scientific">Pristionchus fissidentatus</name>
    <dbReference type="NCBI Taxonomy" id="1538716"/>
    <lineage>
        <taxon>Eukaryota</taxon>
        <taxon>Metazoa</taxon>
        <taxon>Ecdysozoa</taxon>
        <taxon>Nematoda</taxon>
        <taxon>Chromadorea</taxon>
        <taxon>Rhabditida</taxon>
        <taxon>Rhabditina</taxon>
        <taxon>Diplogasteromorpha</taxon>
        <taxon>Diplogasteroidea</taxon>
        <taxon>Neodiplogasteridae</taxon>
        <taxon>Pristionchus</taxon>
    </lineage>
</organism>
<feature type="compositionally biased region" description="Low complexity" evidence="2">
    <location>
        <begin position="571"/>
        <end position="596"/>
    </location>
</feature>
<evidence type="ECO:0000256" key="1">
    <source>
        <dbReference type="ARBA" id="ARBA00023054"/>
    </source>
</evidence>
<feature type="region of interest" description="Disordered" evidence="2">
    <location>
        <begin position="563"/>
        <end position="757"/>
    </location>
</feature>
<dbReference type="PANTHER" id="PTHR22741">
    <property type="entry name" value="P140CAP/SNIP-RELATED"/>
    <property type="match status" value="1"/>
</dbReference>
<keyword evidence="1" id="KW-0175">Coiled coil</keyword>
<feature type="domain" description="Actin interacting protein 3 C-terminal" evidence="3">
    <location>
        <begin position="141"/>
        <end position="532"/>
    </location>
</feature>
<dbReference type="EMBL" id="BTSY01000003">
    <property type="protein sequence ID" value="GMT21147.1"/>
    <property type="molecule type" value="Genomic_DNA"/>
</dbReference>
<reference evidence="4" key="1">
    <citation type="submission" date="2023-10" db="EMBL/GenBank/DDBJ databases">
        <title>Genome assembly of Pristionchus species.</title>
        <authorList>
            <person name="Yoshida K."/>
            <person name="Sommer R.J."/>
        </authorList>
    </citation>
    <scope>NUCLEOTIDE SEQUENCE</scope>
    <source>
        <strain evidence="4">RS5133</strain>
    </source>
</reference>
<comment type="caution">
    <text evidence="4">The sequence shown here is derived from an EMBL/GenBank/DDBJ whole genome shotgun (WGS) entry which is preliminary data.</text>
</comment>
<feature type="compositionally biased region" description="Pro residues" evidence="2">
    <location>
        <begin position="617"/>
        <end position="631"/>
    </location>
</feature>
<protein>
    <recommendedName>
        <fullName evidence="3">Actin interacting protein 3 C-terminal domain-containing protein</fullName>
    </recommendedName>
</protein>
<dbReference type="AlphaFoldDB" id="A0AAV5VT01"/>
<evidence type="ECO:0000313" key="5">
    <source>
        <dbReference type="Proteomes" id="UP001432322"/>
    </source>
</evidence>
<dbReference type="GO" id="GO:0005519">
    <property type="term" value="F:cytoskeletal regulatory protein binding"/>
    <property type="evidence" value="ECO:0007669"/>
    <property type="project" value="InterPro"/>
</dbReference>
<dbReference type="InterPro" id="IPR005613">
    <property type="entry name" value="AIP3_C"/>
</dbReference>
<dbReference type="Proteomes" id="UP001432322">
    <property type="component" value="Unassembled WGS sequence"/>
</dbReference>
<evidence type="ECO:0000313" key="4">
    <source>
        <dbReference type="EMBL" id="GMT21147.1"/>
    </source>
</evidence>
<feature type="compositionally biased region" description="Low complexity" evidence="2">
    <location>
        <begin position="56"/>
        <end position="67"/>
    </location>
</feature>
<dbReference type="SMART" id="SM00806">
    <property type="entry name" value="AIP3"/>
    <property type="match status" value="1"/>
</dbReference>
<feature type="region of interest" description="Disordered" evidence="2">
    <location>
        <begin position="43"/>
        <end position="67"/>
    </location>
</feature>
<feature type="compositionally biased region" description="Low complexity" evidence="2">
    <location>
        <begin position="603"/>
        <end position="616"/>
    </location>
</feature>
<feature type="region of interest" description="Disordered" evidence="2">
    <location>
        <begin position="340"/>
        <end position="377"/>
    </location>
</feature>
<proteinExistence type="predicted"/>
<dbReference type="InterPro" id="IPR022782">
    <property type="entry name" value="AIP3-like_C"/>
</dbReference>
<dbReference type="GO" id="GO:0005737">
    <property type="term" value="C:cytoplasm"/>
    <property type="evidence" value="ECO:0007669"/>
    <property type="project" value="TreeGrafter"/>
</dbReference>
<dbReference type="Pfam" id="PF03915">
    <property type="entry name" value="AIP3"/>
    <property type="match status" value="1"/>
</dbReference>
<dbReference type="InterPro" id="IPR051825">
    <property type="entry name" value="SRCIN1"/>
</dbReference>
<sequence length="790" mass="86455">MPGGIIAWGKNRFLKRKSPERAVHVVLPPEPTPRHVRFDEWRESPGRSASSLSVHAPNGPAAAAACPPRQGAEWRYADDVRVQIAPMARSEDLDARERRAMSASRNGPPMPSSSSHNEYAPIAKDAFSDDRSYLNDVNVVFLQRNDEVKRTMLPSEIRTIRQVQAAFCRIFNLSMGYMQQPHVRIYIQEPRGQLFYELEDPMDIRDKSVLRLKEPPNCPSPASRLDYLSDAELGSSISSAIGRPASAMAAFSPQNFGPPKPTALYDPYEAYASDTASSHDSRSMPRSGSATPIIDREARVRMDTMERQLQGLSSLVQSALKGMDETSVRDMEILRRQVLNLRTDRTPSEEPPSLPDSSISGRENNMRESRERDVERLQQHAQLAALRERVQQTATEMRQLRRVAQVNAQSSREIIRGAGDQILKLLAERLGRRAESVIPTRASDARKEEHGRQLTDLLHDLTAFERSVEEVRASVLNSNRKLRMSEVERLTTSLTEIGKAAANLKTAVPSVHGQSESDLLADMERLRGERNEATTAIDQSLRRCKALANIMVTMKKLAMVQDPAMQKIKQSPSSSASSSSNSTNGSTPQAPPSHSQAPPPPSHASASTTRPSAPSHSTPPAPPASPAPKDPAAPALNGDRQSSSSIPPVPPSPVHYTSPTSSLDGQALREVSGTPPPLSVPPSGPTSVAVAPHPSPVVAPPTGQPPRPPSRFSVRDARQRAPCSTPTLPPSSPSQGMAPQSSPIQATTTVVFDPDAESRRMRLEERQSALAEKQRLLHNQFQQLQQLAPN</sequence>
<dbReference type="PANTHER" id="PTHR22741:SF10">
    <property type="entry name" value="COILED-COIL DOMAIN-CONTAINING PROTEIN CG32809"/>
    <property type="match status" value="1"/>
</dbReference>
<feature type="compositionally biased region" description="Pro residues" evidence="2">
    <location>
        <begin position="674"/>
        <end position="684"/>
    </location>
</feature>